<feature type="signal peptide" evidence="10">
    <location>
        <begin position="1"/>
        <end position="28"/>
    </location>
</feature>
<comment type="similarity">
    <text evidence="8 9">Belongs to the TonB-dependent receptor family.</text>
</comment>
<evidence type="ECO:0000256" key="2">
    <source>
        <dbReference type="ARBA" id="ARBA00022448"/>
    </source>
</evidence>
<dbReference type="AlphaFoldDB" id="A0A1I2PHD7"/>
<dbReference type="Pfam" id="PF13715">
    <property type="entry name" value="CarbopepD_reg_2"/>
    <property type="match status" value="1"/>
</dbReference>
<keyword evidence="2 8" id="KW-0813">Transport</keyword>
<dbReference type="STRING" id="1436961.SAMN05421739_1011034"/>
<dbReference type="SUPFAM" id="SSF49464">
    <property type="entry name" value="Carboxypeptidase regulatory domain-like"/>
    <property type="match status" value="1"/>
</dbReference>
<keyword evidence="14" id="KW-1185">Reference proteome</keyword>
<evidence type="ECO:0000256" key="8">
    <source>
        <dbReference type="PROSITE-ProRule" id="PRU01360"/>
    </source>
</evidence>
<dbReference type="InterPro" id="IPR000531">
    <property type="entry name" value="Beta-barrel_TonB"/>
</dbReference>
<keyword evidence="7 8" id="KW-0998">Cell outer membrane</keyword>
<dbReference type="InterPro" id="IPR039426">
    <property type="entry name" value="TonB-dep_rcpt-like"/>
</dbReference>
<dbReference type="Gene3D" id="2.60.40.1120">
    <property type="entry name" value="Carboxypeptidase-like, regulatory domain"/>
    <property type="match status" value="1"/>
</dbReference>
<dbReference type="InterPro" id="IPR012910">
    <property type="entry name" value="Plug_dom"/>
</dbReference>
<evidence type="ECO:0000259" key="11">
    <source>
        <dbReference type="Pfam" id="PF00593"/>
    </source>
</evidence>
<organism evidence="13 14">
    <name type="scientific">Pontibacter chinhatensis</name>
    <dbReference type="NCBI Taxonomy" id="1436961"/>
    <lineage>
        <taxon>Bacteria</taxon>
        <taxon>Pseudomonadati</taxon>
        <taxon>Bacteroidota</taxon>
        <taxon>Cytophagia</taxon>
        <taxon>Cytophagales</taxon>
        <taxon>Hymenobacteraceae</taxon>
        <taxon>Pontibacter</taxon>
    </lineage>
</organism>
<evidence type="ECO:0000256" key="3">
    <source>
        <dbReference type="ARBA" id="ARBA00022452"/>
    </source>
</evidence>
<dbReference type="Pfam" id="PF07715">
    <property type="entry name" value="Plug"/>
    <property type="match status" value="1"/>
</dbReference>
<gene>
    <name evidence="13" type="ORF">SAMN05421739_1011034</name>
</gene>
<evidence type="ECO:0000256" key="6">
    <source>
        <dbReference type="ARBA" id="ARBA00023136"/>
    </source>
</evidence>
<feature type="domain" description="TonB-dependent receptor plug" evidence="12">
    <location>
        <begin position="121"/>
        <end position="242"/>
    </location>
</feature>
<evidence type="ECO:0000256" key="9">
    <source>
        <dbReference type="RuleBase" id="RU003357"/>
    </source>
</evidence>
<dbReference type="Gene3D" id="2.40.170.20">
    <property type="entry name" value="TonB-dependent receptor, beta-barrel domain"/>
    <property type="match status" value="1"/>
</dbReference>
<dbReference type="InterPro" id="IPR036942">
    <property type="entry name" value="Beta-barrel_TonB_sf"/>
</dbReference>
<dbReference type="InterPro" id="IPR037066">
    <property type="entry name" value="Plug_dom_sf"/>
</dbReference>
<dbReference type="PROSITE" id="PS52016">
    <property type="entry name" value="TONB_DEPENDENT_REC_3"/>
    <property type="match status" value="1"/>
</dbReference>
<feature type="domain" description="TonB-dependent receptor-like beta-barrel" evidence="11">
    <location>
        <begin position="466"/>
        <end position="959"/>
    </location>
</feature>
<evidence type="ECO:0000256" key="4">
    <source>
        <dbReference type="ARBA" id="ARBA00022692"/>
    </source>
</evidence>
<evidence type="ECO:0000256" key="10">
    <source>
        <dbReference type="SAM" id="SignalP"/>
    </source>
</evidence>
<evidence type="ECO:0000259" key="12">
    <source>
        <dbReference type="Pfam" id="PF07715"/>
    </source>
</evidence>
<sequence length="1003" mass="109560">MQTYTISKLVRLLLSLGLLLAFGGSVLAQSTLTQGTVKDAKTGEPLIGARVQIKGTDKGTVTGVDGSFNLPVENGQTLIISSLGYTLKEIKAEGQALNVTLQEDTKALEEVVVVGYGTQSQKAVSSAVTSVNPQELKGIPAPSPDQLLQGKASGVQIAAASGTPGGGIFVRIRGNTSINASNEPLYVVDGVFINNLSLSGLSLGGQTTNPLADLNPADIESIEILKDANATAIYGARGANGVVLITTKRGKTNAGTRINFQTYFGVAKAPKIYETVNAQQEAELINETHLNDGGSLSTLPFRPRSEGGLGLPEEQTTYSRIPDVFQTATTQSYDLSASGGGESNRFFLGGGYFKQEGIVKPAEFERFSGRFNYDHLVNKRLTIGTSTSISYSKRNQSRNDDSAQGVINSALYVPTYLPVFNEDGSYARHSIFDNHLALIENLNIQGESSRLISNLYGEYEILDGLTLKSNWSIDYNAYADKVYNNTQISVGLPAGNASRSESKLVTLINEQLLTYNKRLGNDHFLNVILGNTVQQTKYNFLSLTGRNFPSDNFQEIASSSLQTASTNSSQNGLISFFSRAGYTFKDRYSIDGSVRADASSRFGTSNRWGVFPSLGASWIISEEAFAQDLPFDLIKLRANIGVTGNQNGINDFASLGLWRAGRNYEGLPGISHQQLANPDLKWETTRQWNIGLDLGLLQNRLKVEANYYNKYTKDLLLEVPVASKTGFSSVFENLGEISNKGVELNISTTNIEREDLTWTTSLNIARNVNKIEKLPIPINQHSRDWVRMEEGGSVYDFWVYKQLYVDPQTGDAVYDDVDQNGSITVADRQIVANAAPDFFGGLNNTVRYKNFDLGALIYGEYGNEILNLNRYFMEHGGTRNGSISYLPGQLNRWQQTGDMTDMPRLTKKGNNYTLPSSRFIEDGSFLRLRSVTLGYTVPSAALSKYKISSLRVYVSGTNLWTLTNYSGLDPEVNVAGNNQNVRGIDHAVVPQPRSFQAGLNVSF</sequence>
<comment type="subcellular location">
    <subcellularLocation>
        <location evidence="1 8">Cell outer membrane</location>
        <topology evidence="1 8">Multi-pass membrane protein</topology>
    </subcellularLocation>
</comment>
<keyword evidence="4 8" id="KW-0812">Transmembrane</keyword>
<dbReference type="InterPro" id="IPR023997">
    <property type="entry name" value="TonB-dep_OMP_SusC/RagA_CS"/>
</dbReference>
<accession>A0A1I2PHD7</accession>
<evidence type="ECO:0000256" key="7">
    <source>
        <dbReference type="ARBA" id="ARBA00023237"/>
    </source>
</evidence>
<dbReference type="InterPro" id="IPR008969">
    <property type="entry name" value="CarboxyPept-like_regulatory"/>
</dbReference>
<keyword evidence="10" id="KW-0732">Signal</keyword>
<name>A0A1I2PHD7_9BACT</name>
<feature type="chain" id="PRO_5011796049" evidence="10">
    <location>
        <begin position="29"/>
        <end position="1003"/>
    </location>
</feature>
<keyword evidence="6 8" id="KW-0472">Membrane</keyword>
<dbReference type="Proteomes" id="UP000198724">
    <property type="component" value="Unassembled WGS sequence"/>
</dbReference>
<dbReference type="EMBL" id="FOOT01000001">
    <property type="protein sequence ID" value="SFG14960.1"/>
    <property type="molecule type" value="Genomic_DNA"/>
</dbReference>
<evidence type="ECO:0000313" key="13">
    <source>
        <dbReference type="EMBL" id="SFG14960.1"/>
    </source>
</evidence>
<reference evidence="14" key="1">
    <citation type="submission" date="2016-10" db="EMBL/GenBank/DDBJ databases">
        <authorList>
            <person name="Varghese N."/>
            <person name="Submissions S."/>
        </authorList>
    </citation>
    <scope>NUCLEOTIDE SEQUENCE [LARGE SCALE GENOMIC DNA]</scope>
    <source>
        <strain evidence="14">LP51</strain>
    </source>
</reference>
<evidence type="ECO:0000313" key="14">
    <source>
        <dbReference type="Proteomes" id="UP000198724"/>
    </source>
</evidence>
<evidence type="ECO:0000256" key="1">
    <source>
        <dbReference type="ARBA" id="ARBA00004571"/>
    </source>
</evidence>
<dbReference type="Pfam" id="PF00593">
    <property type="entry name" value="TonB_dep_Rec_b-barrel"/>
    <property type="match status" value="1"/>
</dbReference>
<evidence type="ECO:0000256" key="5">
    <source>
        <dbReference type="ARBA" id="ARBA00023077"/>
    </source>
</evidence>
<dbReference type="SUPFAM" id="SSF56935">
    <property type="entry name" value="Porins"/>
    <property type="match status" value="1"/>
</dbReference>
<dbReference type="GO" id="GO:0009279">
    <property type="term" value="C:cell outer membrane"/>
    <property type="evidence" value="ECO:0007669"/>
    <property type="project" value="UniProtKB-SubCell"/>
</dbReference>
<dbReference type="FunFam" id="2.170.130.10:FF:000008">
    <property type="entry name" value="SusC/RagA family TonB-linked outer membrane protein"/>
    <property type="match status" value="1"/>
</dbReference>
<dbReference type="Gene3D" id="2.170.130.10">
    <property type="entry name" value="TonB-dependent receptor, plug domain"/>
    <property type="match status" value="1"/>
</dbReference>
<keyword evidence="3 8" id="KW-1134">Transmembrane beta strand</keyword>
<dbReference type="NCBIfam" id="TIGR04056">
    <property type="entry name" value="OMP_RagA_SusC"/>
    <property type="match status" value="1"/>
</dbReference>
<dbReference type="NCBIfam" id="TIGR04057">
    <property type="entry name" value="SusC_RagA_signa"/>
    <property type="match status" value="1"/>
</dbReference>
<proteinExistence type="inferred from homology"/>
<keyword evidence="5 9" id="KW-0798">TonB box</keyword>
<dbReference type="InterPro" id="IPR023996">
    <property type="entry name" value="TonB-dep_OMP_SusC/RagA"/>
</dbReference>
<protein>
    <submittedName>
        <fullName evidence="13">TonB-linked outer membrane protein, SusC/RagA family</fullName>
    </submittedName>
</protein>